<evidence type="ECO:0000256" key="9">
    <source>
        <dbReference type="RuleBase" id="RU363013"/>
    </source>
</evidence>
<evidence type="ECO:0000256" key="3">
    <source>
        <dbReference type="ARBA" id="ARBA00007422"/>
    </source>
</evidence>
<comment type="similarity">
    <text evidence="3 8 9">Belongs to the triosephosphate isomerase family.</text>
</comment>
<comment type="function">
    <text evidence="8">Involved in the gluconeogenesis. Catalyzes stereospecifically the conversion of dihydroxyacetone phosphate (DHAP) to D-glyceraldehyde-3-phosphate (G3P).</text>
</comment>
<proteinExistence type="inferred from homology"/>
<evidence type="ECO:0000256" key="7">
    <source>
        <dbReference type="ARBA" id="ARBA00023235"/>
    </source>
</evidence>
<dbReference type="InterPro" id="IPR000652">
    <property type="entry name" value="Triosephosphate_isomerase"/>
</dbReference>
<organism evidence="10 11">
    <name type="scientific">Phytopseudomonas seleniipraecipitans</name>
    <dbReference type="NCBI Taxonomy" id="640205"/>
    <lineage>
        <taxon>Bacteria</taxon>
        <taxon>Pseudomonadati</taxon>
        <taxon>Pseudomonadota</taxon>
        <taxon>Gammaproteobacteria</taxon>
        <taxon>Pseudomonadales</taxon>
        <taxon>Pseudomonadaceae</taxon>
        <taxon>Phytopseudomonas</taxon>
    </lineage>
</organism>
<dbReference type="CDD" id="cd00311">
    <property type="entry name" value="TIM"/>
    <property type="match status" value="1"/>
</dbReference>
<sequence length="251" mass="25684">MRRPMVAGNWKMHGTRASVAELIGGLNQQALPVDIDIAVFPVSVHLGQVVEGLSGTVVSIGAQDCAVETGQGALTGEVSSEQLLDVGCKLVLIGHSERRLILGDSEEQIVRKFAAAQVAGLVPVLCVGETLEQREAGETLAVVERQLDSVIDALGVAVLSSAVVAYEPVWAIGTGLTASPEQAQDVHAAIRARIAGKDADVAGALRILYGGSVKAANAADLFGMPDIDGGLVGGASLNADEFGAICRAAGN</sequence>
<dbReference type="PANTHER" id="PTHR21139:SF42">
    <property type="entry name" value="TRIOSEPHOSPHATE ISOMERASE"/>
    <property type="match status" value="1"/>
</dbReference>
<feature type="active site" description="Electrophile" evidence="8">
    <location>
        <position position="95"/>
    </location>
</feature>
<dbReference type="GO" id="GO:0006096">
    <property type="term" value="P:glycolytic process"/>
    <property type="evidence" value="ECO:0007669"/>
    <property type="project" value="UniProtKB-UniRule"/>
</dbReference>
<evidence type="ECO:0000313" key="11">
    <source>
        <dbReference type="Proteomes" id="UP000243378"/>
    </source>
</evidence>
<dbReference type="RefSeq" id="WP_092366198.1">
    <property type="nucleotide sequence ID" value="NZ_FNBM01000002.1"/>
</dbReference>
<feature type="binding site" evidence="8">
    <location>
        <begin position="233"/>
        <end position="234"/>
    </location>
    <ligand>
        <name>substrate</name>
    </ligand>
</feature>
<keyword evidence="4 8" id="KW-0312">Gluconeogenesis</keyword>
<feature type="binding site" evidence="8">
    <location>
        <position position="173"/>
    </location>
    <ligand>
        <name>substrate</name>
    </ligand>
</feature>
<dbReference type="Pfam" id="PF00121">
    <property type="entry name" value="TIM"/>
    <property type="match status" value="1"/>
</dbReference>
<evidence type="ECO:0000313" key="10">
    <source>
        <dbReference type="EMBL" id="SDF33004.1"/>
    </source>
</evidence>
<dbReference type="InterPro" id="IPR020861">
    <property type="entry name" value="Triosephosphate_isomerase_AS"/>
</dbReference>
<reference evidence="10 11" key="1">
    <citation type="submission" date="2016-10" db="EMBL/GenBank/DDBJ databases">
        <authorList>
            <person name="de Groot N.N."/>
        </authorList>
    </citation>
    <scope>NUCLEOTIDE SEQUENCE [LARGE SCALE GENOMIC DNA]</scope>
    <source>
        <strain evidence="10 11">LMG 25475</strain>
    </source>
</reference>
<evidence type="ECO:0000256" key="5">
    <source>
        <dbReference type="ARBA" id="ARBA00022490"/>
    </source>
</evidence>
<dbReference type="GO" id="GO:0019563">
    <property type="term" value="P:glycerol catabolic process"/>
    <property type="evidence" value="ECO:0007669"/>
    <property type="project" value="TreeGrafter"/>
</dbReference>
<comment type="pathway">
    <text evidence="8 9">Carbohydrate biosynthesis; gluconeogenesis.</text>
</comment>
<feature type="binding site" evidence="8">
    <location>
        <begin position="9"/>
        <end position="11"/>
    </location>
    <ligand>
        <name>substrate</name>
    </ligand>
</feature>
<gene>
    <name evidence="8" type="primary">tpiA</name>
    <name evidence="10" type="ORF">SAMN05216381_1397</name>
</gene>
<dbReference type="FunFam" id="3.20.20.70:FF:000016">
    <property type="entry name" value="Triosephosphate isomerase"/>
    <property type="match status" value="1"/>
</dbReference>
<comment type="pathway">
    <text evidence="2">Carbohydrate metabolism; erythritol degradation.</text>
</comment>
<keyword evidence="6 8" id="KW-0324">Glycolysis</keyword>
<protein>
    <recommendedName>
        <fullName evidence="8 9">Triosephosphate isomerase</fullName>
        <shortName evidence="8">TIM</shortName>
        <shortName evidence="8">TPI</shortName>
        <ecNumber evidence="8 9">5.3.1.1</ecNumber>
    </recommendedName>
    <alternativeName>
        <fullName evidence="8">Triose-phosphate isomerase</fullName>
    </alternativeName>
</protein>
<dbReference type="HAMAP" id="MF_00147_B">
    <property type="entry name" value="TIM_B"/>
    <property type="match status" value="1"/>
</dbReference>
<evidence type="ECO:0000256" key="1">
    <source>
        <dbReference type="ARBA" id="ARBA00004680"/>
    </source>
</evidence>
<keyword evidence="5 8" id="KW-0963">Cytoplasm</keyword>
<dbReference type="GO" id="GO:0004807">
    <property type="term" value="F:triose-phosphate isomerase activity"/>
    <property type="evidence" value="ECO:0007669"/>
    <property type="project" value="UniProtKB-UniRule"/>
</dbReference>
<dbReference type="GO" id="GO:0005829">
    <property type="term" value="C:cytosol"/>
    <property type="evidence" value="ECO:0007669"/>
    <property type="project" value="TreeGrafter"/>
</dbReference>
<name>A0A1G7K7R8_9GAMM</name>
<dbReference type="SUPFAM" id="SSF51351">
    <property type="entry name" value="Triosephosphate isomerase (TIM)"/>
    <property type="match status" value="1"/>
</dbReference>
<dbReference type="Gene3D" id="3.20.20.70">
    <property type="entry name" value="Aldolase class I"/>
    <property type="match status" value="1"/>
</dbReference>
<dbReference type="AlphaFoldDB" id="A0A1G7K7R8"/>
<dbReference type="EMBL" id="FNBM01000002">
    <property type="protein sequence ID" value="SDF33004.1"/>
    <property type="molecule type" value="Genomic_DNA"/>
</dbReference>
<evidence type="ECO:0000256" key="4">
    <source>
        <dbReference type="ARBA" id="ARBA00022432"/>
    </source>
</evidence>
<evidence type="ECO:0000256" key="2">
    <source>
        <dbReference type="ARBA" id="ARBA00004939"/>
    </source>
</evidence>
<dbReference type="OrthoDB" id="9809429at2"/>
<dbReference type="InterPro" id="IPR013785">
    <property type="entry name" value="Aldolase_TIM"/>
</dbReference>
<comment type="catalytic activity">
    <reaction evidence="8 9">
        <text>D-glyceraldehyde 3-phosphate = dihydroxyacetone phosphate</text>
        <dbReference type="Rhea" id="RHEA:18585"/>
        <dbReference type="ChEBI" id="CHEBI:57642"/>
        <dbReference type="ChEBI" id="CHEBI:59776"/>
        <dbReference type="EC" id="5.3.1.1"/>
    </reaction>
</comment>
<dbReference type="NCBIfam" id="TIGR00419">
    <property type="entry name" value="tim"/>
    <property type="match status" value="1"/>
</dbReference>
<dbReference type="PROSITE" id="PS00171">
    <property type="entry name" value="TIM_1"/>
    <property type="match status" value="1"/>
</dbReference>
<dbReference type="GO" id="GO:0006094">
    <property type="term" value="P:gluconeogenesis"/>
    <property type="evidence" value="ECO:0007669"/>
    <property type="project" value="UniProtKB-UniRule"/>
</dbReference>
<dbReference type="InterPro" id="IPR022896">
    <property type="entry name" value="TrioseP_Isoase_bac/euk"/>
</dbReference>
<dbReference type="UniPathway" id="UPA00109">
    <property type="reaction ID" value="UER00189"/>
</dbReference>
<dbReference type="PANTHER" id="PTHR21139">
    <property type="entry name" value="TRIOSEPHOSPHATE ISOMERASE"/>
    <property type="match status" value="1"/>
</dbReference>
<dbReference type="PROSITE" id="PS51440">
    <property type="entry name" value="TIM_2"/>
    <property type="match status" value="1"/>
</dbReference>
<comment type="pathway">
    <text evidence="1 8 9">Carbohydrate degradation; glycolysis; D-glyceraldehyde 3-phosphate from glycerone phosphate: step 1/1.</text>
</comment>
<accession>A0A1G7K7R8</accession>
<dbReference type="Proteomes" id="UP000243378">
    <property type="component" value="Unassembled WGS sequence"/>
</dbReference>
<feature type="active site" description="Proton acceptor" evidence="8">
    <location>
        <position position="167"/>
    </location>
</feature>
<keyword evidence="7 8" id="KW-0413">Isomerase</keyword>
<evidence type="ECO:0000256" key="8">
    <source>
        <dbReference type="HAMAP-Rule" id="MF_00147"/>
    </source>
</evidence>
<comment type="subcellular location">
    <subcellularLocation>
        <location evidence="8 9">Cytoplasm</location>
    </subcellularLocation>
</comment>
<dbReference type="InterPro" id="IPR035990">
    <property type="entry name" value="TIM_sf"/>
</dbReference>
<dbReference type="STRING" id="640205.SAMN05216381_1397"/>
<feature type="binding site" evidence="8">
    <location>
        <position position="212"/>
    </location>
    <ligand>
        <name>substrate</name>
    </ligand>
</feature>
<dbReference type="GO" id="GO:0046166">
    <property type="term" value="P:glyceraldehyde-3-phosphate biosynthetic process"/>
    <property type="evidence" value="ECO:0007669"/>
    <property type="project" value="TreeGrafter"/>
</dbReference>
<comment type="subunit">
    <text evidence="8 9">Homodimer.</text>
</comment>
<dbReference type="EC" id="5.3.1.1" evidence="8 9"/>
<dbReference type="UniPathway" id="UPA00138"/>
<evidence type="ECO:0000256" key="6">
    <source>
        <dbReference type="ARBA" id="ARBA00023152"/>
    </source>
</evidence>